<comment type="caution">
    <text evidence="1">The sequence shown here is derived from an EMBL/GenBank/DDBJ whole genome shotgun (WGS) entry which is preliminary data.</text>
</comment>
<dbReference type="AlphaFoldDB" id="K1U8X0"/>
<reference evidence="1" key="1">
    <citation type="journal article" date="2013" name="Environ. Microbiol.">
        <title>Microbiota from the distal guts of lean and obese adolescents exhibit partial functional redundancy besides clear differences in community structure.</title>
        <authorList>
            <person name="Ferrer M."/>
            <person name="Ruiz A."/>
            <person name="Lanza F."/>
            <person name="Haange S.B."/>
            <person name="Oberbach A."/>
            <person name="Till H."/>
            <person name="Bargiela R."/>
            <person name="Campoy C."/>
            <person name="Segura M.T."/>
            <person name="Richter M."/>
            <person name="von Bergen M."/>
            <person name="Seifert J."/>
            <person name="Suarez A."/>
        </authorList>
    </citation>
    <scope>NUCLEOTIDE SEQUENCE</scope>
</reference>
<evidence type="ECO:0000313" key="1">
    <source>
        <dbReference type="EMBL" id="EKC67976.1"/>
    </source>
</evidence>
<gene>
    <name evidence="1" type="ORF">OBE_05177</name>
</gene>
<organism evidence="1">
    <name type="scientific">human gut metagenome</name>
    <dbReference type="NCBI Taxonomy" id="408170"/>
    <lineage>
        <taxon>unclassified sequences</taxon>
        <taxon>metagenomes</taxon>
        <taxon>organismal metagenomes</taxon>
    </lineage>
</organism>
<sequence length="365" mass="42078">MGYKWKNNVIFSEGKELSEFLLDYYQSNPQRKIIYLLGKGFDPRMTNGLRYFLPKVKSGQIDCLLIDFPSTKTPPYQELIDDNMKELLELYSKYEVTEHREVSVDFSTNFDLALRLLDQKLAKYNFDKYTDIIIDISAIPRSIFFNIIKTIFDLRLRKNMMVFVSENVSMDIDISEKDISEMNPIFGFKGRIGRASLLKTINISIPLIGEGKTESFKKIINGFDADDICPILPFPSSDLRRSDNLLWEYCDIFTNVLMIEAHNILYVDEKNPFELYAIINQIIQDYHKSLEPLAGVLCFGISVMASKLLSLGALLVALDPIYRNEVTIFNVNASEYTIKVPIDTFINKNELSEPYLVWISGDAYE</sequence>
<name>K1U8X0_9ZZZZ</name>
<proteinExistence type="predicted"/>
<dbReference type="EMBL" id="AJWZ01003534">
    <property type="protein sequence ID" value="EKC67976.1"/>
    <property type="molecule type" value="Genomic_DNA"/>
</dbReference>
<protein>
    <submittedName>
        <fullName evidence="1">Uncharacterized protein</fullName>
    </submittedName>
</protein>
<accession>K1U8X0</accession>